<sequence>MPESPGSPAVPPPAVPGPDGSAPTVLLVTGVSGSGKSTVGRLLAERLGWDFADADDFHPPANIAKMRAGTALTDADRGPWLDAISAWIAGRLAEGRPGVVTSSALKRAYRDRLTAGRVPGVHVVFLDGDRDLIAARMRARKGHFFKPGLLDSQFRDLERPAADEPVLHVPVTGAPDEIVTRIVKALDLP</sequence>
<evidence type="ECO:0000313" key="12">
    <source>
        <dbReference type="Proteomes" id="UP001596380"/>
    </source>
</evidence>
<dbReference type="NCBIfam" id="TIGR01313">
    <property type="entry name" value="therm_gnt_kin"/>
    <property type="match status" value="1"/>
</dbReference>
<dbReference type="SUPFAM" id="SSF52540">
    <property type="entry name" value="P-loop containing nucleoside triphosphate hydrolases"/>
    <property type="match status" value="1"/>
</dbReference>
<comment type="catalytic activity">
    <reaction evidence="8 9">
        <text>D-gluconate + ATP = 6-phospho-D-gluconate + ADP + H(+)</text>
        <dbReference type="Rhea" id="RHEA:19433"/>
        <dbReference type="ChEBI" id="CHEBI:15378"/>
        <dbReference type="ChEBI" id="CHEBI:18391"/>
        <dbReference type="ChEBI" id="CHEBI:30616"/>
        <dbReference type="ChEBI" id="CHEBI:58759"/>
        <dbReference type="ChEBI" id="CHEBI:456216"/>
        <dbReference type="EC" id="2.7.1.12"/>
    </reaction>
</comment>
<dbReference type="EC" id="2.7.1.12" evidence="3 9"/>
<evidence type="ECO:0000256" key="3">
    <source>
        <dbReference type="ARBA" id="ARBA00012054"/>
    </source>
</evidence>
<dbReference type="RefSeq" id="WP_378043772.1">
    <property type="nucleotide sequence ID" value="NZ_JBHSXE010000001.1"/>
</dbReference>
<dbReference type="CDD" id="cd02021">
    <property type="entry name" value="GntK"/>
    <property type="match status" value="1"/>
</dbReference>
<name>A0ABW2D033_9ACTN</name>
<protein>
    <recommendedName>
        <fullName evidence="3 9">Gluconokinase</fullName>
        <ecNumber evidence="3 9">2.7.1.12</ecNumber>
    </recommendedName>
</protein>
<dbReference type="PANTHER" id="PTHR43442:SF3">
    <property type="entry name" value="GLUCONOKINASE-RELATED"/>
    <property type="match status" value="1"/>
</dbReference>
<proteinExistence type="inferred from homology"/>
<dbReference type="PANTHER" id="PTHR43442">
    <property type="entry name" value="GLUCONOKINASE-RELATED"/>
    <property type="match status" value="1"/>
</dbReference>
<dbReference type="InterPro" id="IPR006001">
    <property type="entry name" value="Therm_gnt_kin"/>
</dbReference>
<keyword evidence="7 9" id="KW-0067">ATP-binding</keyword>
<evidence type="ECO:0000313" key="11">
    <source>
        <dbReference type="EMBL" id="MFC6886575.1"/>
    </source>
</evidence>
<keyword evidence="12" id="KW-1185">Reference proteome</keyword>
<organism evidence="11 12">
    <name type="scientific">Actinomadura yumaensis</name>
    <dbReference type="NCBI Taxonomy" id="111807"/>
    <lineage>
        <taxon>Bacteria</taxon>
        <taxon>Bacillati</taxon>
        <taxon>Actinomycetota</taxon>
        <taxon>Actinomycetes</taxon>
        <taxon>Streptosporangiales</taxon>
        <taxon>Thermomonosporaceae</taxon>
        <taxon>Actinomadura</taxon>
    </lineage>
</organism>
<accession>A0ABW2D033</accession>
<dbReference type="InterPro" id="IPR027417">
    <property type="entry name" value="P-loop_NTPase"/>
</dbReference>
<gene>
    <name evidence="11" type="ORF">ACFQKB_42915</name>
</gene>
<keyword evidence="6 9" id="KW-0418">Kinase</keyword>
<evidence type="ECO:0000256" key="8">
    <source>
        <dbReference type="ARBA" id="ARBA00048090"/>
    </source>
</evidence>
<evidence type="ECO:0000256" key="1">
    <source>
        <dbReference type="ARBA" id="ARBA00004761"/>
    </source>
</evidence>
<evidence type="ECO:0000256" key="5">
    <source>
        <dbReference type="ARBA" id="ARBA00022741"/>
    </source>
</evidence>
<keyword evidence="5 9" id="KW-0547">Nucleotide-binding</keyword>
<comment type="caution">
    <text evidence="11">The sequence shown here is derived from an EMBL/GenBank/DDBJ whole genome shotgun (WGS) entry which is preliminary data.</text>
</comment>
<evidence type="ECO:0000256" key="2">
    <source>
        <dbReference type="ARBA" id="ARBA00008420"/>
    </source>
</evidence>
<reference evidence="12" key="1">
    <citation type="journal article" date="2019" name="Int. J. Syst. Evol. Microbiol.">
        <title>The Global Catalogue of Microorganisms (GCM) 10K type strain sequencing project: providing services to taxonomists for standard genome sequencing and annotation.</title>
        <authorList>
            <consortium name="The Broad Institute Genomics Platform"/>
            <consortium name="The Broad Institute Genome Sequencing Center for Infectious Disease"/>
            <person name="Wu L."/>
            <person name="Ma J."/>
        </authorList>
    </citation>
    <scope>NUCLEOTIDE SEQUENCE [LARGE SCALE GENOMIC DNA]</scope>
    <source>
        <strain evidence="12">JCM 3369</strain>
    </source>
</reference>
<evidence type="ECO:0000256" key="4">
    <source>
        <dbReference type="ARBA" id="ARBA00022679"/>
    </source>
</evidence>
<evidence type="ECO:0000256" key="7">
    <source>
        <dbReference type="ARBA" id="ARBA00022840"/>
    </source>
</evidence>
<evidence type="ECO:0000256" key="9">
    <source>
        <dbReference type="RuleBase" id="RU363066"/>
    </source>
</evidence>
<dbReference type="Pfam" id="PF13671">
    <property type="entry name" value="AAA_33"/>
    <property type="match status" value="1"/>
</dbReference>
<comment type="pathway">
    <text evidence="1">Carbohydrate acid metabolism.</text>
</comment>
<evidence type="ECO:0000256" key="6">
    <source>
        <dbReference type="ARBA" id="ARBA00022777"/>
    </source>
</evidence>
<evidence type="ECO:0000256" key="10">
    <source>
        <dbReference type="SAM" id="MobiDB-lite"/>
    </source>
</evidence>
<comment type="similarity">
    <text evidence="2 9">Belongs to the gluconokinase GntK/GntV family.</text>
</comment>
<dbReference type="Proteomes" id="UP001596380">
    <property type="component" value="Unassembled WGS sequence"/>
</dbReference>
<dbReference type="Gene3D" id="3.40.50.300">
    <property type="entry name" value="P-loop containing nucleotide triphosphate hydrolases"/>
    <property type="match status" value="1"/>
</dbReference>
<keyword evidence="4 9" id="KW-0808">Transferase</keyword>
<feature type="region of interest" description="Disordered" evidence="10">
    <location>
        <begin position="1"/>
        <end position="21"/>
    </location>
</feature>
<dbReference type="EMBL" id="JBHSXS010000056">
    <property type="protein sequence ID" value="MFC6886575.1"/>
    <property type="molecule type" value="Genomic_DNA"/>
</dbReference>